<keyword evidence="14" id="KW-0830">Ubiquinone</keyword>
<dbReference type="AlphaFoldDB" id="A0A1Y0BT78"/>
<evidence type="ECO:0000256" key="17">
    <source>
        <dbReference type="PIRSR" id="PIRSR038885-1"/>
    </source>
</evidence>
<feature type="transmembrane region" description="Helical" evidence="19">
    <location>
        <begin position="318"/>
        <end position="338"/>
    </location>
</feature>
<keyword evidence="10" id="KW-0999">Mitochondrion inner membrane</keyword>
<dbReference type="CDD" id="cd00290">
    <property type="entry name" value="cytochrome_b_C"/>
    <property type="match status" value="1"/>
</dbReference>
<protein>
    <recommendedName>
        <fullName evidence="4 19">Cytochrome b</fullName>
    </recommendedName>
</protein>
<feature type="transmembrane region" description="Helical" evidence="19">
    <location>
        <begin position="112"/>
        <end position="132"/>
    </location>
</feature>
<evidence type="ECO:0000256" key="12">
    <source>
        <dbReference type="ARBA" id="ARBA00022989"/>
    </source>
</evidence>
<keyword evidence="16 19" id="KW-0472">Membrane</keyword>
<feature type="binding site" evidence="17">
    <location>
        <position position="200"/>
    </location>
    <ligand>
        <name>a ubiquinone</name>
        <dbReference type="ChEBI" id="CHEBI:16389"/>
    </ligand>
</feature>
<evidence type="ECO:0000256" key="9">
    <source>
        <dbReference type="ARBA" id="ARBA00022723"/>
    </source>
</evidence>
<evidence type="ECO:0000256" key="8">
    <source>
        <dbReference type="ARBA" id="ARBA00022692"/>
    </source>
</evidence>
<dbReference type="EMBL" id="KX758087">
    <property type="protein sequence ID" value="ART65595.1"/>
    <property type="molecule type" value="Genomic_DNA"/>
</dbReference>
<feature type="transmembrane region" description="Helical" evidence="19">
    <location>
        <begin position="76"/>
        <end position="97"/>
    </location>
</feature>
<reference evidence="22" key="1">
    <citation type="journal article" date="2017" name="Sci. Rep.">
        <title>Transcriptome sequencing and phylogenetic analysis of four species of luminescent beetles.</title>
        <authorList>
            <person name="Wang K."/>
            <person name="Hong W."/>
            <person name="Jiao H."/>
            <person name="Zhao H."/>
        </authorList>
    </citation>
    <scope>NUCLEOTIDE SEQUENCE</scope>
</reference>
<dbReference type="PANTHER" id="PTHR19271:SF16">
    <property type="entry name" value="CYTOCHROME B"/>
    <property type="match status" value="1"/>
</dbReference>
<evidence type="ECO:0000256" key="11">
    <source>
        <dbReference type="ARBA" id="ARBA00022982"/>
    </source>
</evidence>
<evidence type="ECO:0000256" key="7">
    <source>
        <dbReference type="ARBA" id="ARBA00022660"/>
    </source>
</evidence>
<dbReference type="GO" id="GO:0005743">
    <property type="term" value="C:mitochondrial inner membrane"/>
    <property type="evidence" value="ECO:0007669"/>
    <property type="project" value="UniProtKB-SubCell"/>
</dbReference>
<evidence type="ECO:0000259" key="20">
    <source>
        <dbReference type="PROSITE" id="PS51002"/>
    </source>
</evidence>
<comment type="subunit">
    <text evidence="3">The main subunits of complex b-c1 are: cytochrome b, cytochrome c1 and the Rieske protein.</text>
</comment>
<dbReference type="CDD" id="cd00284">
    <property type="entry name" value="Cytochrome_b_N"/>
    <property type="match status" value="1"/>
</dbReference>
<geneLocation type="mitochondrion" evidence="22"/>
<evidence type="ECO:0000256" key="5">
    <source>
        <dbReference type="ARBA" id="ARBA00022448"/>
    </source>
</evidence>
<keyword evidence="8 19" id="KW-0812">Transmembrane</keyword>
<dbReference type="InterPro" id="IPR027387">
    <property type="entry name" value="Cytb/b6-like_sf"/>
</dbReference>
<dbReference type="PANTHER" id="PTHR19271">
    <property type="entry name" value="CYTOCHROME B"/>
    <property type="match status" value="1"/>
</dbReference>
<comment type="function">
    <text evidence="1 19">Component of the ubiquinol-cytochrome c reductase complex (complex III or cytochrome b-c1 complex) that is part of the mitochondrial respiratory chain. The b-c1 complex mediates electron transfer from ubiquinol to cytochrome c. Contributes to the generation of a proton gradient across the mitochondrial membrane that is then used for ATP synthesis.</text>
</comment>
<comment type="similarity">
    <text evidence="19">Belongs to the cytochrome b family.</text>
</comment>
<evidence type="ECO:0000256" key="15">
    <source>
        <dbReference type="ARBA" id="ARBA00023128"/>
    </source>
</evidence>
<dbReference type="Gene3D" id="1.20.810.10">
    <property type="entry name" value="Cytochrome Bc1 Complex, Chain C"/>
    <property type="match status" value="1"/>
</dbReference>
<dbReference type="Pfam" id="PF00033">
    <property type="entry name" value="Cytochrome_B"/>
    <property type="match status" value="1"/>
</dbReference>
<dbReference type="InterPro" id="IPR030689">
    <property type="entry name" value="Cytochrome_b"/>
</dbReference>
<dbReference type="GO" id="GO:0046872">
    <property type="term" value="F:metal ion binding"/>
    <property type="evidence" value="ECO:0007669"/>
    <property type="project" value="UniProtKB-UniRule"/>
</dbReference>
<feature type="transmembrane region" description="Helical" evidence="19">
    <location>
        <begin position="344"/>
        <end position="367"/>
    </location>
</feature>
<feature type="transmembrane region" description="Helical" evidence="19">
    <location>
        <begin position="287"/>
        <end position="306"/>
    </location>
</feature>
<feature type="transmembrane region" description="Helical" evidence="19">
    <location>
        <begin position="219"/>
        <end position="244"/>
    </location>
</feature>
<evidence type="ECO:0000256" key="3">
    <source>
        <dbReference type="ARBA" id="ARBA00011649"/>
    </source>
</evidence>
<feature type="domain" description="Cytochrome b/b6 N-terminal region profile" evidence="20">
    <location>
        <begin position="1"/>
        <end position="208"/>
    </location>
</feature>
<dbReference type="InterPro" id="IPR048259">
    <property type="entry name" value="Cytochrome_b_N_euk/bac"/>
</dbReference>
<evidence type="ECO:0000256" key="10">
    <source>
        <dbReference type="ARBA" id="ARBA00022792"/>
    </source>
</evidence>
<gene>
    <name evidence="22" type="primary">CYTB</name>
</gene>
<keyword evidence="5 19" id="KW-0813">Transport</keyword>
<keyword evidence="11 19" id="KW-0249">Electron transport</keyword>
<evidence type="ECO:0000256" key="4">
    <source>
        <dbReference type="ARBA" id="ARBA00013531"/>
    </source>
</evidence>
<dbReference type="InterPro" id="IPR036150">
    <property type="entry name" value="Cyt_b/b6_C_sf"/>
</dbReference>
<keyword evidence="9 18" id="KW-0479">Metal-binding</keyword>
<dbReference type="SUPFAM" id="SSF81648">
    <property type="entry name" value="a domain/subunit of cytochrome bc1 complex (Ubiquinol-cytochrome c reductase)"/>
    <property type="match status" value="1"/>
</dbReference>
<dbReference type="Pfam" id="PF00032">
    <property type="entry name" value="Cytochrom_B_C"/>
    <property type="match status" value="1"/>
</dbReference>
<organism evidence="22">
    <name type="scientific">Lamprigera yunnana</name>
    <dbReference type="NCBI Taxonomy" id="370605"/>
    <lineage>
        <taxon>Eukaryota</taxon>
        <taxon>Metazoa</taxon>
        <taxon>Ecdysozoa</taxon>
        <taxon>Arthropoda</taxon>
        <taxon>Hexapoda</taxon>
        <taxon>Insecta</taxon>
        <taxon>Pterygota</taxon>
        <taxon>Neoptera</taxon>
        <taxon>Endopterygota</taxon>
        <taxon>Coleoptera</taxon>
        <taxon>Polyphaga</taxon>
        <taxon>Elateriformia</taxon>
        <taxon>Elateroidea</taxon>
        <taxon>Lampyridae</taxon>
        <taxon>Lampyrinae</taxon>
        <taxon>Lamprigera</taxon>
    </lineage>
</organism>
<dbReference type="InterPro" id="IPR016174">
    <property type="entry name" value="Di-haem_cyt_TM"/>
</dbReference>
<comment type="cofactor">
    <cofactor evidence="18">
        <name>heme</name>
        <dbReference type="ChEBI" id="CHEBI:30413"/>
    </cofactor>
    <text evidence="18">Binds 2 heme groups non-covalently.</text>
</comment>
<evidence type="ECO:0000256" key="18">
    <source>
        <dbReference type="PIRSR" id="PIRSR038885-2"/>
    </source>
</evidence>
<dbReference type="GO" id="GO:0045275">
    <property type="term" value="C:respiratory chain complex III"/>
    <property type="evidence" value="ECO:0007669"/>
    <property type="project" value="InterPro"/>
</dbReference>
<feature type="transmembrane region" description="Helical" evidence="19">
    <location>
        <begin position="177"/>
        <end position="198"/>
    </location>
</feature>
<evidence type="ECO:0000256" key="1">
    <source>
        <dbReference type="ARBA" id="ARBA00002566"/>
    </source>
</evidence>
<evidence type="ECO:0000256" key="14">
    <source>
        <dbReference type="ARBA" id="ARBA00023075"/>
    </source>
</evidence>
<keyword evidence="7 19" id="KW-0679">Respiratory chain</keyword>
<keyword evidence="15 19" id="KW-0496">Mitochondrion</keyword>
<evidence type="ECO:0000256" key="13">
    <source>
        <dbReference type="ARBA" id="ARBA00023004"/>
    </source>
</evidence>
<feature type="binding site" description="axial binding residue" evidence="18">
    <location>
        <position position="195"/>
    </location>
    <ligand>
        <name>heme b</name>
        <dbReference type="ChEBI" id="CHEBI:60344"/>
        <label>b566</label>
    </ligand>
    <ligandPart>
        <name>Fe</name>
        <dbReference type="ChEBI" id="CHEBI:18248"/>
    </ligandPart>
</feature>
<feature type="binding site" description="axial binding residue" evidence="18">
    <location>
        <position position="181"/>
    </location>
    <ligand>
        <name>heme b</name>
        <dbReference type="ChEBI" id="CHEBI:60344"/>
        <label>b562</label>
    </ligand>
    <ligandPart>
        <name>Fe</name>
        <dbReference type="ChEBI" id="CHEBI:18248"/>
    </ligandPart>
</feature>
<dbReference type="InterPro" id="IPR048260">
    <property type="entry name" value="Cytochrome_b_C_euk/bac"/>
</dbReference>
<feature type="domain" description="Cytochrome b/b6 C-terminal region profile" evidence="21">
    <location>
        <begin position="209"/>
        <end position="375"/>
    </location>
</feature>
<dbReference type="GO" id="GO:0006122">
    <property type="term" value="P:mitochondrial electron transport, ubiquinol to cytochrome c"/>
    <property type="evidence" value="ECO:0007669"/>
    <property type="project" value="TreeGrafter"/>
</dbReference>
<keyword evidence="12 19" id="KW-1133">Transmembrane helix</keyword>
<keyword evidence="13 18" id="KW-0408">Iron</keyword>
<name>A0A1Y0BT78_9COLE</name>
<dbReference type="InterPro" id="IPR005798">
    <property type="entry name" value="Cyt_b/b6_C"/>
</dbReference>
<dbReference type="InterPro" id="IPR005797">
    <property type="entry name" value="Cyt_b/b6_N"/>
</dbReference>
<comment type="cofactor">
    <cofactor evidence="19">
        <name>heme b</name>
        <dbReference type="ChEBI" id="CHEBI:60344"/>
    </cofactor>
    <text evidence="19">Binds 2 heme groups non-covalently.</text>
</comment>
<sequence length="375" mass="43762">MKIQKKHPLIKIINNSLIDLPTPSNISNWWNMGSLLGICLIIQIITGTFLAMHYCPNINFAFDSVAHIHHNVNKGWLIRMMHANGASMFFIAMYIHVGRGIYYGSFKLKETWTMGTIIFIMTMASAFLGYVLPWGQMSFWGATVITNLLSTIPYIGNEIVQWLWGSFTVSNPTLNRFFTLHFIVPFMIIAMMMIHLMFLHQSGSNNPLGTNSNLSKIPFYPYFVIKDMMNLIITLFFFSIIILFKPYILGNPDNFIPANSMITPIHIEPEWYFLYSYAILRSIPNKLGGVIALFMSITILFTFPLINKKMKTNSFYPINKMLFFFFIWMFMLLTWLGSKPVEDPFIFSSQLMTTMFFMFFPLNFYLYKMWDFMIK</sequence>
<dbReference type="PIRSF" id="PIRSF038885">
    <property type="entry name" value="COB"/>
    <property type="match status" value="1"/>
</dbReference>
<evidence type="ECO:0000256" key="16">
    <source>
        <dbReference type="ARBA" id="ARBA00023136"/>
    </source>
</evidence>
<dbReference type="SUPFAM" id="SSF81342">
    <property type="entry name" value="Transmembrane di-heme cytochromes"/>
    <property type="match status" value="1"/>
</dbReference>
<proteinExistence type="inferred from homology"/>
<dbReference type="PROSITE" id="PS51003">
    <property type="entry name" value="CYTB_CTER"/>
    <property type="match status" value="1"/>
</dbReference>
<keyword evidence="6 18" id="KW-0349">Heme</keyword>
<evidence type="ECO:0000256" key="2">
    <source>
        <dbReference type="ARBA" id="ARBA00004448"/>
    </source>
</evidence>
<accession>A0A1Y0BT78</accession>
<dbReference type="PROSITE" id="PS51002">
    <property type="entry name" value="CYTB_NTER"/>
    <property type="match status" value="1"/>
</dbReference>
<evidence type="ECO:0000256" key="19">
    <source>
        <dbReference type="RuleBase" id="RU362117"/>
    </source>
</evidence>
<feature type="binding site" description="axial binding residue" evidence="18">
    <location>
        <position position="82"/>
    </location>
    <ligand>
        <name>heme b</name>
        <dbReference type="ChEBI" id="CHEBI:60344"/>
        <label>b562</label>
    </ligand>
    <ligandPart>
        <name>Fe</name>
        <dbReference type="ChEBI" id="CHEBI:18248"/>
    </ligandPart>
</feature>
<evidence type="ECO:0000313" key="22">
    <source>
        <dbReference type="EMBL" id="ART65595.1"/>
    </source>
</evidence>
<dbReference type="GO" id="GO:0008121">
    <property type="term" value="F:quinol-cytochrome-c reductase activity"/>
    <property type="evidence" value="ECO:0007669"/>
    <property type="project" value="InterPro"/>
</dbReference>
<evidence type="ECO:0000259" key="21">
    <source>
        <dbReference type="PROSITE" id="PS51003"/>
    </source>
</evidence>
<comment type="subcellular location">
    <subcellularLocation>
        <location evidence="2">Mitochondrion inner membrane</location>
        <topology evidence="2">Multi-pass membrane protein</topology>
    </subcellularLocation>
</comment>
<evidence type="ECO:0000256" key="6">
    <source>
        <dbReference type="ARBA" id="ARBA00022617"/>
    </source>
</evidence>
<feature type="binding site" description="axial binding residue" evidence="18">
    <location>
        <position position="96"/>
    </location>
    <ligand>
        <name>heme b</name>
        <dbReference type="ChEBI" id="CHEBI:60344"/>
        <label>b566</label>
    </ligand>
    <ligandPart>
        <name>Fe</name>
        <dbReference type="ChEBI" id="CHEBI:18248"/>
    </ligandPart>
</feature>
<dbReference type="GO" id="GO:0016491">
    <property type="term" value="F:oxidoreductase activity"/>
    <property type="evidence" value="ECO:0007669"/>
    <property type="project" value="UniProtKB-UniRule"/>
</dbReference>
<feature type="transmembrane region" description="Helical" evidence="19">
    <location>
        <begin position="29"/>
        <end position="55"/>
    </location>
</feature>